<evidence type="ECO:0000313" key="1">
    <source>
        <dbReference type="EMBL" id="ATQ75814.1"/>
    </source>
</evidence>
<dbReference type="EMBL" id="CP024608">
    <property type="protein sequence ID" value="ATQ75814.1"/>
    <property type="molecule type" value="Genomic_DNA"/>
</dbReference>
<name>A0A2D2DLF0_9BURK</name>
<proteinExistence type="predicted"/>
<keyword evidence="2" id="KW-1185">Reference proteome</keyword>
<dbReference type="AlphaFoldDB" id="A0A2D2DLF0"/>
<sequence>MTARDKNVALGAMPELAKAFADELNAIDLLAANRPERIRDLRRRMDVACDVGDLSIREWRTLIEKVAAARAEAPLGRTGRPTA</sequence>
<protein>
    <submittedName>
        <fullName evidence="1">Uncharacterized protein</fullName>
    </submittedName>
</protein>
<dbReference type="Proteomes" id="UP000229897">
    <property type="component" value="Chromosome"/>
</dbReference>
<dbReference type="KEGG" id="mass:CR152_15725"/>
<organism evidence="1 2">
    <name type="scientific">Massilia violaceinigra</name>
    <dbReference type="NCBI Taxonomy" id="2045208"/>
    <lineage>
        <taxon>Bacteria</taxon>
        <taxon>Pseudomonadati</taxon>
        <taxon>Pseudomonadota</taxon>
        <taxon>Betaproteobacteria</taxon>
        <taxon>Burkholderiales</taxon>
        <taxon>Oxalobacteraceae</taxon>
        <taxon>Telluria group</taxon>
        <taxon>Massilia</taxon>
    </lineage>
</organism>
<evidence type="ECO:0000313" key="2">
    <source>
        <dbReference type="Proteomes" id="UP000229897"/>
    </source>
</evidence>
<accession>A0A2D2DLF0</accession>
<gene>
    <name evidence="1" type="ORF">CR152_15725</name>
</gene>
<reference evidence="1" key="1">
    <citation type="submission" date="2017-10" db="EMBL/GenBank/DDBJ databases">
        <title>Massilia psychrophilum sp. nov., a novel purple-pigmented bacterium isolated from Tianshan glacier, Xinjiang Municipality, China.</title>
        <authorList>
            <person name="Wang H."/>
        </authorList>
    </citation>
    <scope>NUCLEOTIDE SEQUENCE [LARGE SCALE GENOMIC DNA]</scope>
    <source>
        <strain evidence="1">B2</strain>
    </source>
</reference>